<dbReference type="GO" id="GO:0004614">
    <property type="term" value="F:phosphoglucomutase activity"/>
    <property type="evidence" value="ECO:0007669"/>
    <property type="project" value="UniProtKB-EC"/>
</dbReference>
<reference evidence="10 11" key="1">
    <citation type="submission" date="2019-02" db="EMBL/GenBank/DDBJ databases">
        <title>Deep-cultivation of Planctomycetes and their phenomic and genomic characterization uncovers novel biology.</title>
        <authorList>
            <person name="Wiegand S."/>
            <person name="Jogler M."/>
            <person name="Boedeker C."/>
            <person name="Pinto D."/>
            <person name="Vollmers J."/>
            <person name="Rivas-Marin E."/>
            <person name="Kohn T."/>
            <person name="Peeters S.H."/>
            <person name="Heuer A."/>
            <person name="Rast P."/>
            <person name="Oberbeckmann S."/>
            <person name="Bunk B."/>
            <person name="Jeske O."/>
            <person name="Meyerdierks A."/>
            <person name="Storesund J.E."/>
            <person name="Kallscheuer N."/>
            <person name="Luecker S."/>
            <person name="Lage O.M."/>
            <person name="Pohl T."/>
            <person name="Merkel B.J."/>
            <person name="Hornburger P."/>
            <person name="Mueller R.-W."/>
            <person name="Bruemmer F."/>
            <person name="Labrenz M."/>
            <person name="Spormann A.M."/>
            <person name="Op Den Camp H."/>
            <person name="Overmann J."/>
            <person name="Amann R."/>
            <person name="Jetten M.S.M."/>
            <person name="Mascher T."/>
            <person name="Medema M.H."/>
            <person name="Devos D.P."/>
            <person name="Kaster A.-K."/>
            <person name="Ovreas L."/>
            <person name="Rohde M."/>
            <person name="Galperin M.Y."/>
            <person name="Jogler C."/>
        </authorList>
    </citation>
    <scope>NUCLEOTIDE SEQUENCE [LARGE SCALE GENOMIC DNA]</scope>
    <source>
        <strain evidence="10 11">Q31b</strain>
    </source>
</reference>
<comment type="cofactor">
    <cofactor evidence="1">
        <name>Mg(2+)</name>
        <dbReference type="ChEBI" id="CHEBI:18420"/>
    </cofactor>
</comment>
<dbReference type="SUPFAM" id="SSF53738">
    <property type="entry name" value="Phosphoglucomutase, first 3 domains"/>
    <property type="match status" value="3"/>
</dbReference>
<dbReference type="Pfam" id="PF02879">
    <property type="entry name" value="PGM_PMM_II"/>
    <property type="match status" value="1"/>
</dbReference>
<dbReference type="EC" id="5.4.2.2" evidence="10"/>
<keyword evidence="4" id="KW-0479">Metal-binding</keyword>
<evidence type="ECO:0000259" key="9">
    <source>
        <dbReference type="Pfam" id="PF02880"/>
    </source>
</evidence>
<dbReference type="InterPro" id="IPR005844">
    <property type="entry name" value="A-D-PHexomutase_a/b/a-I"/>
</dbReference>
<dbReference type="InterPro" id="IPR036900">
    <property type="entry name" value="A-D-PHexomutase_C_sf"/>
</dbReference>
<feature type="domain" description="Alpha-D-phosphohexomutase alpha/beta/alpha" evidence="7">
    <location>
        <begin position="63"/>
        <end position="198"/>
    </location>
</feature>
<sequence>MQDPLSAVKTAQSESKISSSAADNIRSWLTEDRYADYRSAVVEHIEEERWQKLDDVFWTIIPFGTGGRRGRMYPIGSNAINDRTIGESAQGLANYVVEYAKGRSGLSCAIAYDTRHQSRHFTELCAGIMVAAGFKVYLLDDYRATPQLSFAVRYKNCDCGIMVTASHNPPSDNAVKVYWSSGAQVLPPHDKAIIEKVMSCQEINITPFEQAVADGMIEMVTAEVDEAYFEAVLQQSFAGPRDAKVLYTPLHGVGAAAVLPVLERDGFEHVELYGPHAEKSGDFPNVPGHVSNPENKAVFEKPIEYAKANGLDVVLATDPDCDRLGVAAPLTTDPSGEWGTFNGNQIASILCEYVLSKRAETKSLDDHSYIIKTLVTTELLRRIAEQYNVRCVGNLLVGFKYIAEVMDREGPNGFVFGAEESHGYLVGQYCRDKDAAVACMLMSELVAELKTKKQSLHDFFGDLQRKHGYHKETLINLMMEGSEGMAAMQRLMNAFRHSPPKQLADIPVSTIRDYGDQTTTDVSSGEKQKLEGPHSNLIILDLDEEGNYVAARPSGTEPKIKLYVFTRLSPEDSGDLGVAEQRLAERLAGIETDMRTFAKAHG</sequence>
<dbReference type="Gene3D" id="3.40.120.10">
    <property type="entry name" value="Alpha-D-Glucose-1,6-Bisphosphate, subunit A, domain 3"/>
    <property type="match status" value="3"/>
</dbReference>
<dbReference type="InterPro" id="IPR005846">
    <property type="entry name" value="A-D-PHexomutase_a/b/a-III"/>
</dbReference>
<dbReference type="Proteomes" id="UP000315471">
    <property type="component" value="Unassembled WGS sequence"/>
</dbReference>
<dbReference type="InterPro" id="IPR005845">
    <property type="entry name" value="A-D-PHexomutase_a/b/a-II"/>
</dbReference>
<evidence type="ECO:0000256" key="3">
    <source>
        <dbReference type="ARBA" id="ARBA00022553"/>
    </source>
</evidence>
<evidence type="ECO:0000256" key="5">
    <source>
        <dbReference type="ARBA" id="ARBA00022842"/>
    </source>
</evidence>
<dbReference type="InterPro" id="IPR016066">
    <property type="entry name" value="A-D-PHexomutase_CS"/>
</dbReference>
<dbReference type="EMBL" id="SJPY01000007">
    <property type="protein sequence ID" value="TWU37622.1"/>
    <property type="molecule type" value="Genomic_DNA"/>
</dbReference>
<protein>
    <submittedName>
        <fullName evidence="10">Phosphoglucomutase</fullName>
        <ecNumber evidence="10">5.4.2.2</ecNumber>
    </submittedName>
</protein>
<evidence type="ECO:0000256" key="2">
    <source>
        <dbReference type="ARBA" id="ARBA00010231"/>
    </source>
</evidence>
<dbReference type="GO" id="GO:0008973">
    <property type="term" value="F:phosphopentomutase activity"/>
    <property type="evidence" value="ECO:0007669"/>
    <property type="project" value="TreeGrafter"/>
</dbReference>
<dbReference type="AlphaFoldDB" id="A0A5C6DLX3"/>
<dbReference type="PANTHER" id="PTHR45745">
    <property type="entry name" value="PHOSPHOMANNOMUTASE 45A"/>
    <property type="match status" value="1"/>
</dbReference>
<evidence type="ECO:0000256" key="6">
    <source>
        <dbReference type="ARBA" id="ARBA00023235"/>
    </source>
</evidence>
<dbReference type="PROSITE" id="PS00710">
    <property type="entry name" value="PGM_PMM"/>
    <property type="match status" value="1"/>
</dbReference>
<dbReference type="GO" id="GO:0005975">
    <property type="term" value="P:carbohydrate metabolic process"/>
    <property type="evidence" value="ECO:0007669"/>
    <property type="project" value="InterPro"/>
</dbReference>
<dbReference type="OrthoDB" id="9806956at2"/>
<dbReference type="InterPro" id="IPR016055">
    <property type="entry name" value="A-D-PHexomutase_a/b/a-I/II/III"/>
</dbReference>
<evidence type="ECO:0000313" key="10">
    <source>
        <dbReference type="EMBL" id="TWU37622.1"/>
    </source>
</evidence>
<comment type="similarity">
    <text evidence="2">Belongs to the phosphohexose mutase family.</text>
</comment>
<feature type="domain" description="Alpha-D-phosphohexomutase alpha/beta/alpha" evidence="9">
    <location>
        <begin position="342"/>
        <end position="459"/>
    </location>
</feature>
<feature type="domain" description="Alpha-D-phosphohexomutase alpha/beta/alpha" evidence="8">
    <location>
        <begin position="227"/>
        <end position="327"/>
    </location>
</feature>
<organism evidence="10 11">
    <name type="scientific">Novipirellula aureliae</name>
    <dbReference type="NCBI Taxonomy" id="2527966"/>
    <lineage>
        <taxon>Bacteria</taxon>
        <taxon>Pseudomonadati</taxon>
        <taxon>Planctomycetota</taxon>
        <taxon>Planctomycetia</taxon>
        <taxon>Pirellulales</taxon>
        <taxon>Pirellulaceae</taxon>
        <taxon>Novipirellula</taxon>
    </lineage>
</organism>
<accession>A0A5C6DLX3</accession>
<dbReference type="Pfam" id="PF02880">
    <property type="entry name" value="PGM_PMM_III"/>
    <property type="match status" value="1"/>
</dbReference>
<dbReference type="GO" id="GO:0000287">
    <property type="term" value="F:magnesium ion binding"/>
    <property type="evidence" value="ECO:0007669"/>
    <property type="project" value="InterPro"/>
</dbReference>
<evidence type="ECO:0000313" key="11">
    <source>
        <dbReference type="Proteomes" id="UP000315471"/>
    </source>
</evidence>
<dbReference type="Pfam" id="PF02878">
    <property type="entry name" value="PGM_PMM_I"/>
    <property type="match status" value="1"/>
</dbReference>
<keyword evidence="3" id="KW-0597">Phosphoprotein</keyword>
<name>A0A5C6DLX3_9BACT</name>
<gene>
    <name evidence="10" type="primary">pgcA</name>
    <name evidence="10" type="ORF">Q31b_44100</name>
</gene>
<keyword evidence="11" id="KW-1185">Reference proteome</keyword>
<dbReference type="PANTHER" id="PTHR45745:SF1">
    <property type="entry name" value="PHOSPHOGLUCOMUTASE 2B-RELATED"/>
    <property type="match status" value="1"/>
</dbReference>
<evidence type="ECO:0000259" key="8">
    <source>
        <dbReference type="Pfam" id="PF02879"/>
    </source>
</evidence>
<evidence type="ECO:0000256" key="4">
    <source>
        <dbReference type="ARBA" id="ARBA00022723"/>
    </source>
</evidence>
<keyword evidence="5" id="KW-0460">Magnesium</keyword>
<evidence type="ECO:0000256" key="1">
    <source>
        <dbReference type="ARBA" id="ARBA00001946"/>
    </source>
</evidence>
<proteinExistence type="inferred from homology"/>
<dbReference type="SUPFAM" id="SSF55957">
    <property type="entry name" value="Phosphoglucomutase, C-terminal domain"/>
    <property type="match status" value="1"/>
</dbReference>
<dbReference type="GO" id="GO:0006166">
    <property type="term" value="P:purine ribonucleoside salvage"/>
    <property type="evidence" value="ECO:0007669"/>
    <property type="project" value="TreeGrafter"/>
</dbReference>
<evidence type="ECO:0000259" key="7">
    <source>
        <dbReference type="Pfam" id="PF02878"/>
    </source>
</evidence>
<comment type="caution">
    <text evidence="10">The sequence shown here is derived from an EMBL/GenBank/DDBJ whole genome shotgun (WGS) entry which is preliminary data.</text>
</comment>
<keyword evidence="6 10" id="KW-0413">Isomerase</keyword>
<dbReference type="CDD" id="cd05799">
    <property type="entry name" value="PGM2"/>
    <property type="match status" value="1"/>
</dbReference>
<dbReference type="RefSeq" id="WP_146601590.1">
    <property type="nucleotide sequence ID" value="NZ_SJPY01000007.1"/>
</dbReference>